<dbReference type="STRING" id="317735.RU98_GL002003"/>
<dbReference type="eggNOG" id="ENOG5032Y2X">
    <property type="taxonomic scope" value="Bacteria"/>
</dbReference>
<dbReference type="Proteomes" id="UP000013840">
    <property type="component" value="Unassembled WGS sequence"/>
</dbReference>
<keyword evidence="4" id="KW-1185">Reference proteome</keyword>
<dbReference type="EMBL" id="AJAU01000017">
    <property type="protein sequence ID" value="EOL45980.1"/>
    <property type="molecule type" value="Genomic_DNA"/>
</dbReference>
<organism evidence="3 4">
    <name type="scientific">Enterococcus caccae ATCC BAA-1240</name>
    <dbReference type="NCBI Taxonomy" id="1158612"/>
    <lineage>
        <taxon>Bacteria</taxon>
        <taxon>Bacillati</taxon>
        <taxon>Bacillota</taxon>
        <taxon>Bacilli</taxon>
        <taxon>Lactobacillales</taxon>
        <taxon>Enterococcaceae</taxon>
        <taxon>Enterococcus</taxon>
    </lineage>
</organism>
<evidence type="ECO:0000313" key="3">
    <source>
        <dbReference type="EMBL" id="EOL45980.1"/>
    </source>
</evidence>
<evidence type="ECO:0000259" key="2">
    <source>
        <dbReference type="Pfam" id="PF14478"/>
    </source>
</evidence>
<keyword evidence="1" id="KW-0732">Signal</keyword>
<dbReference type="PATRIC" id="fig|1158612.3.peg.1763"/>
<sequence>MKKIIKTVMIMTLIFILGACGKTTEKKDTTKDSLSITIILKEDNKEFDKKELKIKKDESLQTVMEKNYKVEMSKDFISGIDGHLQDEKSSKYWMYDVNGKQPNVGAVEYFLKNGDMVTWTLNKL</sequence>
<feature type="signal peptide" evidence="1">
    <location>
        <begin position="1"/>
        <end position="21"/>
    </location>
</feature>
<reference evidence="3 4" key="1">
    <citation type="submission" date="2013-02" db="EMBL/GenBank/DDBJ databases">
        <title>The Genome Sequence of Enterococcus caccae BAA-1240.</title>
        <authorList>
            <consortium name="The Broad Institute Genome Sequencing Platform"/>
            <consortium name="The Broad Institute Genome Sequencing Center for Infectious Disease"/>
            <person name="Earl A.M."/>
            <person name="Gilmore M.S."/>
            <person name="Lebreton F."/>
            <person name="Walker B."/>
            <person name="Young S.K."/>
            <person name="Zeng Q."/>
            <person name="Gargeya S."/>
            <person name="Fitzgerald M."/>
            <person name="Haas B."/>
            <person name="Abouelleil A."/>
            <person name="Alvarado L."/>
            <person name="Arachchi H.M."/>
            <person name="Berlin A.M."/>
            <person name="Chapman S.B."/>
            <person name="Dewar J."/>
            <person name="Goldberg J."/>
            <person name="Griggs A."/>
            <person name="Gujja S."/>
            <person name="Hansen M."/>
            <person name="Howarth C."/>
            <person name="Imamovic A."/>
            <person name="Larimer J."/>
            <person name="McCowan C."/>
            <person name="Murphy C."/>
            <person name="Neiman D."/>
            <person name="Pearson M."/>
            <person name="Priest M."/>
            <person name="Roberts A."/>
            <person name="Saif S."/>
            <person name="Shea T."/>
            <person name="Sisk P."/>
            <person name="Sykes S."/>
            <person name="Wortman J."/>
            <person name="Nusbaum C."/>
            <person name="Birren B."/>
        </authorList>
    </citation>
    <scope>NUCLEOTIDE SEQUENCE [LARGE SCALE GENOMIC DNA]</scope>
    <source>
        <strain evidence="3 4">ATCC BAA-1240</strain>
    </source>
</reference>
<dbReference type="Pfam" id="PF14478">
    <property type="entry name" value="DUF4430"/>
    <property type="match status" value="1"/>
</dbReference>
<dbReference type="InterPro" id="IPR027954">
    <property type="entry name" value="Transcobalamin-like_C"/>
</dbReference>
<comment type="caution">
    <text evidence="3">The sequence shown here is derived from an EMBL/GenBank/DDBJ whole genome shotgun (WGS) entry which is preliminary data.</text>
</comment>
<feature type="domain" description="Transcobalamin-like C-terminal" evidence="2">
    <location>
        <begin position="57"/>
        <end position="123"/>
    </location>
</feature>
<name>R3WW41_9ENTE</name>
<accession>R3WW41</accession>
<dbReference type="RefSeq" id="WP_010771901.1">
    <property type="nucleotide sequence ID" value="NZ_KB946333.1"/>
</dbReference>
<gene>
    <name evidence="3" type="ORF">UC7_01777</name>
</gene>
<feature type="chain" id="PRO_5038999997" description="Transcobalamin-like C-terminal domain-containing protein" evidence="1">
    <location>
        <begin position="22"/>
        <end position="124"/>
    </location>
</feature>
<dbReference type="Gene3D" id="2.170.130.30">
    <property type="match status" value="1"/>
</dbReference>
<dbReference type="OrthoDB" id="2870483at2"/>
<proteinExistence type="predicted"/>
<dbReference type="PROSITE" id="PS51257">
    <property type="entry name" value="PROKAR_LIPOPROTEIN"/>
    <property type="match status" value="1"/>
</dbReference>
<dbReference type="AlphaFoldDB" id="R3WW41"/>
<evidence type="ECO:0000313" key="4">
    <source>
        <dbReference type="Proteomes" id="UP000013840"/>
    </source>
</evidence>
<protein>
    <recommendedName>
        <fullName evidence="2">Transcobalamin-like C-terminal domain-containing protein</fullName>
    </recommendedName>
</protein>
<evidence type="ECO:0000256" key="1">
    <source>
        <dbReference type="SAM" id="SignalP"/>
    </source>
</evidence>